<feature type="transmembrane region" description="Helical" evidence="2">
    <location>
        <begin position="465"/>
        <end position="487"/>
    </location>
</feature>
<feature type="transmembrane region" description="Helical" evidence="2">
    <location>
        <begin position="155"/>
        <end position="182"/>
    </location>
</feature>
<reference evidence="3 4" key="1">
    <citation type="submission" date="2012-05" db="EMBL/GenBank/DDBJ databases">
        <title>Recombination and specialization in a pathogen metapopulation.</title>
        <authorList>
            <person name="Gardiner A."/>
            <person name="Kemen E."/>
            <person name="Schultz-Larsen T."/>
            <person name="MacLean D."/>
            <person name="Van Oosterhout C."/>
            <person name="Jones J.D.G."/>
        </authorList>
    </citation>
    <scope>NUCLEOTIDE SEQUENCE [LARGE SCALE GENOMIC DNA]</scope>
    <source>
        <strain evidence="3 4">Ac Nc2</strain>
    </source>
</reference>
<dbReference type="EMBL" id="CAIX01000071">
    <property type="protein sequence ID" value="CCI44487.1"/>
    <property type="molecule type" value="Genomic_DNA"/>
</dbReference>
<dbReference type="OrthoDB" id="2335338at2759"/>
<name>A0A024GCU0_9STRA</name>
<dbReference type="Proteomes" id="UP000053237">
    <property type="component" value="Unassembled WGS sequence"/>
</dbReference>
<sequence>MTAIQCSDFGACLERVMQLEINEAINEIDRVSNEHVVSGGGTLEEYQMIAKAYSELREFNRAITWYKKGLERYPNDLQLTNGLQNARLLVLENLESDSDPESESIDDRRMETTQTITTSNSRELTLHPFDGPSDSQCTEPTVISKIMNHIKCIRLFHLIVYYTLLELLNLWQFTIGASFIAVGAGIHVILRSYSMMMISIVAVCVAHSRLRKFASVYVYTWLKSSDDKLGIIDWIPSISISLPLILKIVGQIKFQLFLHQNWCLEMIVTMVTGLFLYFSRRSDSWEHVVRGKGLRVIAYIVTLLYWGAWCGHWKSCIHLLGTALVETGSVVLNSLNTNSVLSVTKRAWQRVWDDVYEKMSGNIDFDVYFLMGLSQCIMEFWQTPTTFSLDMLQTMLQNSVATMETSAVNLFRPEIQRLKDQIGDIQSNSDDLFFLTQYLKQKVKTMPPSKWLAVLGLVARRCPSYLVLFWLITFQGILPIALAPFLFVEWPHANDTFTKYQDNLLFALDGYEILLMESPLLAIWSKYKSAINALETSLTFSKAAQTGTKLIQSTYRIGKLVQFAKEWHQQGFVSVDKLPDHLTSIFLLAKESIVLRESLQSLSLSTQIQQAKEYMSRWWSGTSE</sequence>
<feature type="transmembrane region" description="Helical" evidence="2">
    <location>
        <begin position="256"/>
        <end position="278"/>
    </location>
</feature>
<feature type="repeat" description="TPR" evidence="1">
    <location>
        <begin position="43"/>
        <end position="76"/>
    </location>
</feature>
<gene>
    <name evidence="3" type="ORF">BN9_052960</name>
</gene>
<proteinExistence type="predicted"/>
<keyword evidence="4" id="KW-1185">Reference proteome</keyword>
<keyword evidence="1" id="KW-0802">TPR repeat</keyword>
<evidence type="ECO:0000256" key="1">
    <source>
        <dbReference type="PROSITE-ProRule" id="PRU00339"/>
    </source>
</evidence>
<dbReference type="AlphaFoldDB" id="A0A024GCU0"/>
<keyword evidence="2" id="KW-0812">Transmembrane</keyword>
<organism evidence="3 4">
    <name type="scientific">Albugo candida</name>
    <dbReference type="NCBI Taxonomy" id="65357"/>
    <lineage>
        <taxon>Eukaryota</taxon>
        <taxon>Sar</taxon>
        <taxon>Stramenopiles</taxon>
        <taxon>Oomycota</taxon>
        <taxon>Peronosporomycetes</taxon>
        <taxon>Albuginales</taxon>
        <taxon>Albuginaceae</taxon>
        <taxon>Albugo</taxon>
    </lineage>
</organism>
<keyword evidence="2" id="KW-1133">Transmembrane helix</keyword>
<accession>A0A024GCU0</accession>
<evidence type="ECO:0000256" key="2">
    <source>
        <dbReference type="SAM" id="Phobius"/>
    </source>
</evidence>
<dbReference type="InParanoid" id="A0A024GCU0"/>
<dbReference type="InterPro" id="IPR019734">
    <property type="entry name" value="TPR_rpt"/>
</dbReference>
<dbReference type="STRING" id="65357.A0A024GCU0"/>
<evidence type="ECO:0000313" key="3">
    <source>
        <dbReference type="EMBL" id="CCI44487.1"/>
    </source>
</evidence>
<protein>
    <submittedName>
        <fullName evidence="3">Uncharacterized protein</fullName>
    </submittedName>
</protein>
<evidence type="ECO:0000313" key="4">
    <source>
        <dbReference type="Proteomes" id="UP000053237"/>
    </source>
</evidence>
<comment type="caution">
    <text evidence="3">The sequence shown here is derived from an EMBL/GenBank/DDBJ whole genome shotgun (WGS) entry which is preliminary data.</text>
</comment>
<dbReference type="PROSITE" id="PS50005">
    <property type="entry name" value="TPR"/>
    <property type="match status" value="1"/>
</dbReference>
<keyword evidence="2" id="KW-0472">Membrane</keyword>